<dbReference type="Proteomes" id="UP000011885">
    <property type="component" value="Unassembled WGS sequence"/>
</dbReference>
<keyword evidence="1 2" id="KW-0808">Transferase</keyword>
<sequence length="295" mass="33465">MTNQQPPVIIIGAGRSGTNMLRDILVRLPGLETWPCDEINYIWRHGNRGYPTDQFSRDMATPRVADYIRRQFVKLARATNATTVVEKTCANSLRCGFIDQIFPDARFIHIVRDGRDAALSANLRWKAKLDVPYILRKARYVPPTDLPFYGGQYFGNRVRRLFSKDGRLAFWGPRFDGMQAVFENHGVAVACAIQWQVCVESATRQLAKLASDRVCTTRYEDFTGDPVTELERITEFLGVSVPNEQAISLSEGVSRKSVGNWRTKLDRQTTTEVERQVGETLRAHGYDSSIEQVKS</sequence>
<organism evidence="2 3">
    <name type="scientific">Rhodopirellula sallentina SM41</name>
    <dbReference type="NCBI Taxonomy" id="1263870"/>
    <lineage>
        <taxon>Bacteria</taxon>
        <taxon>Pseudomonadati</taxon>
        <taxon>Planctomycetota</taxon>
        <taxon>Planctomycetia</taxon>
        <taxon>Pirellulales</taxon>
        <taxon>Pirellulaceae</taxon>
        <taxon>Rhodopirellula</taxon>
    </lineage>
</organism>
<dbReference type="PATRIC" id="fig|1263870.3.peg.2190"/>
<evidence type="ECO:0000313" key="2">
    <source>
        <dbReference type="EMBL" id="EMI56507.1"/>
    </source>
</evidence>
<reference evidence="2 3" key="1">
    <citation type="journal article" date="2013" name="Mar. Genomics">
        <title>Expression of sulfatases in Rhodopirellula baltica and the diversity of sulfatases in the genus Rhodopirellula.</title>
        <authorList>
            <person name="Wegner C.E."/>
            <person name="Richter-Heitmann T."/>
            <person name="Klindworth A."/>
            <person name="Klockow C."/>
            <person name="Richter M."/>
            <person name="Achstetter T."/>
            <person name="Glockner F.O."/>
            <person name="Harder J."/>
        </authorList>
    </citation>
    <scope>NUCLEOTIDE SEQUENCE [LARGE SCALE GENOMIC DNA]</scope>
    <source>
        <strain evidence="2 3">SM41</strain>
    </source>
</reference>
<name>M5U4X1_9BACT</name>
<dbReference type="InterPro" id="IPR026634">
    <property type="entry name" value="TPST-like"/>
</dbReference>
<comment type="caution">
    <text evidence="2">The sequence shown here is derived from an EMBL/GenBank/DDBJ whole genome shotgun (WGS) entry which is preliminary data.</text>
</comment>
<dbReference type="Pfam" id="PF13469">
    <property type="entry name" value="Sulfotransfer_3"/>
    <property type="match status" value="2"/>
</dbReference>
<dbReference type="EMBL" id="ANOH01000142">
    <property type="protein sequence ID" value="EMI56507.1"/>
    <property type="molecule type" value="Genomic_DNA"/>
</dbReference>
<dbReference type="RefSeq" id="WP_008677129.1">
    <property type="nucleotide sequence ID" value="NZ_ANOH01000142.1"/>
</dbReference>
<dbReference type="SUPFAM" id="SSF52540">
    <property type="entry name" value="P-loop containing nucleoside triphosphate hydrolases"/>
    <property type="match status" value="1"/>
</dbReference>
<dbReference type="PANTHER" id="PTHR12788">
    <property type="entry name" value="PROTEIN-TYROSINE SULFOTRANSFERASE 2"/>
    <property type="match status" value="1"/>
</dbReference>
<protein>
    <submittedName>
        <fullName evidence="2">Sulfotransferase</fullName>
    </submittedName>
</protein>
<proteinExistence type="predicted"/>
<evidence type="ECO:0000313" key="3">
    <source>
        <dbReference type="Proteomes" id="UP000011885"/>
    </source>
</evidence>
<gene>
    <name evidence="2" type="ORF">RSSM_02051</name>
</gene>
<dbReference type="InterPro" id="IPR027417">
    <property type="entry name" value="P-loop_NTPase"/>
</dbReference>
<accession>M5U4X1</accession>
<evidence type="ECO:0000256" key="1">
    <source>
        <dbReference type="ARBA" id="ARBA00022679"/>
    </source>
</evidence>
<dbReference type="PANTHER" id="PTHR12788:SF10">
    <property type="entry name" value="PROTEIN-TYROSINE SULFOTRANSFERASE"/>
    <property type="match status" value="1"/>
</dbReference>
<keyword evidence="3" id="KW-1185">Reference proteome</keyword>
<dbReference type="Gene3D" id="3.40.50.300">
    <property type="entry name" value="P-loop containing nucleotide triphosphate hydrolases"/>
    <property type="match status" value="1"/>
</dbReference>
<dbReference type="AlphaFoldDB" id="M5U4X1"/>
<dbReference type="GO" id="GO:0008476">
    <property type="term" value="F:protein-tyrosine sulfotransferase activity"/>
    <property type="evidence" value="ECO:0007669"/>
    <property type="project" value="InterPro"/>
</dbReference>